<dbReference type="InterPro" id="IPR038731">
    <property type="entry name" value="RgtA/B/C-like"/>
</dbReference>
<dbReference type="GO" id="GO:0009103">
    <property type="term" value="P:lipopolysaccharide biosynthetic process"/>
    <property type="evidence" value="ECO:0007669"/>
    <property type="project" value="UniProtKB-ARBA"/>
</dbReference>
<evidence type="ECO:0000256" key="2">
    <source>
        <dbReference type="ARBA" id="ARBA00022475"/>
    </source>
</evidence>
<dbReference type="PANTHER" id="PTHR33908">
    <property type="entry name" value="MANNOSYLTRANSFERASE YKCB-RELATED"/>
    <property type="match status" value="1"/>
</dbReference>
<evidence type="ECO:0000256" key="4">
    <source>
        <dbReference type="ARBA" id="ARBA00022679"/>
    </source>
</evidence>
<evidence type="ECO:0000256" key="3">
    <source>
        <dbReference type="ARBA" id="ARBA00022676"/>
    </source>
</evidence>
<evidence type="ECO:0000259" key="9">
    <source>
        <dbReference type="Pfam" id="PF13231"/>
    </source>
</evidence>
<evidence type="ECO:0000256" key="8">
    <source>
        <dbReference type="SAM" id="Phobius"/>
    </source>
</evidence>
<feature type="transmembrane region" description="Helical" evidence="8">
    <location>
        <begin position="214"/>
        <end position="232"/>
    </location>
</feature>
<evidence type="ECO:0000256" key="5">
    <source>
        <dbReference type="ARBA" id="ARBA00022692"/>
    </source>
</evidence>
<dbReference type="GO" id="GO:0016763">
    <property type="term" value="F:pentosyltransferase activity"/>
    <property type="evidence" value="ECO:0007669"/>
    <property type="project" value="TreeGrafter"/>
</dbReference>
<evidence type="ECO:0000313" key="10">
    <source>
        <dbReference type="EMBL" id="MBW4667724.1"/>
    </source>
</evidence>
<keyword evidence="2" id="KW-1003">Cell membrane</keyword>
<gene>
    <name evidence="10" type="ORF">KME60_09860</name>
</gene>
<dbReference type="Pfam" id="PF13231">
    <property type="entry name" value="PMT_2"/>
    <property type="match status" value="1"/>
</dbReference>
<feature type="transmembrane region" description="Helical" evidence="8">
    <location>
        <begin position="182"/>
        <end position="202"/>
    </location>
</feature>
<keyword evidence="6 8" id="KW-1133">Transmembrane helix</keyword>
<comment type="subcellular location">
    <subcellularLocation>
        <location evidence="1">Cell membrane</location>
        <topology evidence="1">Multi-pass membrane protein</topology>
    </subcellularLocation>
</comment>
<dbReference type="GO" id="GO:0010041">
    <property type="term" value="P:response to iron(III) ion"/>
    <property type="evidence" value="ECO:0007669"/>
    <property type="project" value="TreeGrafter"/>
</dbReference>
<feature type="transmembrane region" description="Helical" evidence="8">
    <location>
        <begin position="144"/>
        <end position="162"/>
    </location>
</feature>
<dbReference type="PANTHER" id="PTHR33908:SF3">
    <property type="entry name" value="UNDECAPRENYL PHOSPHATE-ALPHA-4-AMINO-4-DEOXY-L-ARABINOSE ARABINOSYL TRANSFERASE"/>
    <property type="match status" value="1"/>
</dbReference>
<keyword evidence="4" id="KW-0808">Transferase</keyword>
<feature type="transmembrane region" description="Helical" evidence="8">
    <location>
        <begin position="12"/>
        <end position="29"/>
    </location>
</feature>
<accession>A0A951USA4</accession>
<evidence type="ECO:0000313" key="11">
    <source>
        <dbReference type="Proteomes" id="UP000729701"/>
    </source>
</evidence>
<feature type="transmembrane region" description="Helical" evidence="8">
    <location>
        <begin position="319"/>
        <end position="338"/>
    </location>
</feature>
<dbReference type="EMBL" id="JAHHGZ010000008">
    <property type="protein sequence ID" value="MBW4667724.1"/>
    <property type="molecule type" value="Genomic_DNA"/>
</dbReference>
<evidence type="ECO:0000256" key="6">
    <source>
        <dbReference type="ARBA" id="ARBA00022989"/>
    </source>
</evidence>
<keyword evidence="5 8" id="KW-0812">Transmembrane</keyword>
<organism evidence="10 11">
    <name type="scientific">Cyanomargarita calcarea GSE-NOS-MK-12-04C</name>
    <dbReference type="NCBI Taxonomy" id="2839659"/>
    <lineage>
        <taxon>Bacteria</taxon>
        <taxon>Bacillati</taxon>
        <taxon>Cyanobacteriota</taxon>
        <taxon>Cyanophyceae</taxon>
        <taxon>Nostocales</taxon>
        <taxon>Cyanomargaritaceae</taxon>
        <taxon>Cyanomargarita</taxon>
    </lineage>
</organism>
<evidence type="ECO:0000256" key="7">
    <source>
        <dbReference type="ARBA" id="ARBA00023136"/>
    </source>
</evidence>
<feature type="domain" description="Glycosyltransferase RgtA/B/C/D-like" evidence="9">
    <location>
        <begin position="70"/>
        <end position="229"/>
    </location>
</feature>
<sequence length="546" mass="62249">MRNVEKIAIKNTIWHYLGLILWIVPLLFLNNGHNSLMPHDEAMYAVRSRWLLESGDWITPQSWGELVYEKTPGPYWWLASVYTIFGISEATSRLPAQIACIFSLLLTYEIGTILLNKRIAYLASAILGVSLLWLQGSRLATANIVTNCVILLTLWCLLKAELHPKYKYYWGFATGLSFGVSFLFRGQLIFVPAIALLPYLILEHRRHRHLTNPMLYLGLLVGFVPTIAWFWFSWQRYGDIVFEQFFSLAIRIAKEQRNGNSPLFYLWNTPIKAFPWPFFSVLGLLILRHQTGRYNWILVGCPLIMLIQISLVSTRLPHYALMLYPFIAILAAVALDWLCQIYEDKTSTQKWLPRNLSYAFGGFGGLVFVTSILIYTDILSITSDEIDIKKAAVVGLVLGLGWLMLPLVWILRHRGFLFFTAKYWLANLIIPVWLALAAAGFVGLLGNYSPDVKIFLQQSAIAEVLPNNSINFVVQKTQALSTGGDKALLLLTFYTPHWGQRYRQLSEVANGNYAWVSPETNVLLSSNYRDLGTFRGWKLIYKSGNG</sequence>
<feature type="transmembrane region" description="Helical" evidence="8">
    <location>
        <begin position="391"/>
        <end position="411"/>
    </location>
</feature>
<keyword evidence="7 8" id="KW-0472">Membrane</keyword>
<reference evidence="10" key="1">
    <citation type="submission" date="2021-05" db="EMBL/GenBank/DDBJ databases">
        <authorList>
            <person name="Pietrasiak N."/>
            <person name="Ward R."/>
            <person name="Stajich J.E."/>
            <person name="Kurbessoian T."/>
        </authorList>
    </citation>
    <scope>NUCLEOTIDE SEQUENCE</scope>
    <source>
        <strain evidence="10">GSE-NOS-MK-12-04C</strain>
    </source>
</reference>
<feature type="transmembrane region" description="Helical" evidence="8">
    <location>
        <begin position="423"/>
        <end position="446"/>
    </location>
</feature>
<feature type="transmembrane region" description="Helical" evidence="8">
    <location>
        <begin position="358"/>
        <end position="379"/>
    </location>
</feature>
<evidence type="ECO:0000256" key="1">
    <source>
        <dbReference type="ARBA" id="ARBA00004651"/>
    </source>
</evidence>
<protein>
    <submittedName>
        <fullName evidence="10">Glycosyltransferase family 39 protein</fullName>
    </submittedName>
</protein>
<feature type="transmembrane region" description="Helical" evidence="8">
    <location>
        <begin position="264"/>
        <end position="287"/>
    </location>
</feature>
<feature type="transmembrane region" description="Helical" evidence="8">
    <location>
        <begin position="98"/>
        <end position="115"/>
    </location>
</feature>
<reference evidence="10" key="2">
    <citation type="journal article" date="2022" name="Microbiol. Resour. Announc.">
        <title>Metagenome Sequencing to Explore Phylogenomics of Terrestrial Cyanobacteria.</title>
        <authorList>
            <person name="Ward R.D."/>
            <person name="Stajich J.E."/>
            <person name="Johansen J.R."/>
            <person name="Huntemann M."/>
            <person name="Clum A."/>
            <person name="Foster B."/>
            <person name="Foster B."/>
            <person name="Roux S."/>
            <person name="Palaniappan K."/>
            <person name="Varghese N."/>
            <person name="Mukherjee S."/>
            <person name="Reddy T.B.K."/>
            <person name="Daum C."/>
            <person name="Copeland A."/>
            <person name="Chen I.A."/>
            <person name="Ivanova N.N."/>
            <person name="Kyrpides N.C."/>
            <person name="Shapiro N."/>
            <person name="Eloe-Fadrosh E.A."/>
            <person name="Pietrasiak N."/>
        </authorList>
    </citation>
    <scope>NUCLEOTIDE SEQUENCE</scope>
    <source>
        <strain evidence="10">GSE-NOS-MK-12-04C</strain>
    </source>
</reference>
<keyword evidence="3" id="KW-0328">Glycosyltransferase</keyword>
<name>A0A951USA4_9CYAN</name>
<dbReference type="GO" id="GO:0005886">
    <property type="term" value="C:plasma membrane"/>
    <property type="evidence" value="ECO:0007669"/>
    <property type="project" value="UniProtKB-SubCell"/>
</dbReference>
<feature type="transmembrane region" description="Helical" evidence="8">
    <location>
        <begin position="294"/>
        <end position="313"/>
    </location>
</feature>
<dbReference type="InterPro" id="IPR050297">
    <property type="entry name" value="LipidA_mod_glycosyltrf_83"/>
</dbReference>
<comment type="caution">
    <text evidence="10">The sequence shown here is derived from an EMBL/GenBank/DDBJ whole genome shotgun (WGS) entry which is preliminary data.</text>
</comment>
<dbReference type="Proteomes" id="UP000729701">
    <property type="component" value="Unassembled WGS sequence"/>
</dbReference>
<proteinExistence type="predicted"/>
<dbReference type="AlphaFoldDB" id="A0A951USA4"/>